<evidence type="ECO:0000259" key="6">
    <source>
        <dbReference type="Pfam" id="PF23276"/>
    </source>
</evidence>
<dbReference type="InterPro" id="IPR011990">
    <property type="entry name" value="TPR-like_helical_dom_sf"/>
</dbReference>
<sequence length="501" mass="55306">MVAAADTGRFSNCLSVATDMKRAGVNPDITTYNSLLSTAANDGHWLEAWAILDDMLLLGIQPTATSFNHLIRAQHLRPIHHVWMVLDKMNSSGVQPNSTTYSLIIERMVALKNLELAVLYLYNVKARGMSPELIPAQSVIVLAAQSGHPRLAIDLAVWFEQDSVRRLDHVTWMNCLIASADSFYAEGVQKCWNTVIHELNITPDEGLCTAVLHTAARHGLVDIAIDVLRALDRIGVSQEEHHVASLIEAHVRGNQLKDAMLALQCACANNIQVGTGTILPILNLINRDIDGVDAASTVVDQLYKDGQHINVVLLQLILQAAVSLGDLQRAVGTYKSYAEYDVKPNLATFNVLLEGCVTAGHRQLGDLLLADMKAAKIKADCDTYENMVYLCLTQDIYEDAFFYLEEMKSAEHVPPPRVYEALAQKCIINDDSRYTLVLEEMRECGYQTSHKLRQLVKEKTSLQSIPAEQHSIDGNLLNQKALQFIETGGASVEQGSPSKQP</sequence>
<organism evidence="7 8">
    <name type="scientific">Crucibulum laeve</name>
    <dbReference type="NCBI Taxonomy" id="68775"/>
    <lineage>
        <taxon>Eukaryota</taxon>
        <taxon>Fungi</taxon>
        <taxon>Dikarya</taxon>
        <taxon>Basidiomycota</taxon>
        <taxon>Agaricomycotina</taxon>
        <taxon>Agaricomycetes</taxon>
        <taxon>Agaricomycetidae</taxon>
        <taxon>Agaricales</taxon>
        <taxon>Agaricineae</taxon>
        <taxon>Nidulariaceae</taxon>
        <taxon>Crucibulum</taxon>
    </lineage>
</organism>
<evidence type="ECO:0000256" key="5">
    <source>
        <dbReference type="PROSITE-ProRule" id="PRU00708"/>
    </source>
</evidence>
<gene>
    <name evidence="7" type="ORF">BDQ12DRAFT_594984</name>
</gene>
<dbReference type="PANTHER" id="PTHR47447">
    <property type="entry name" value="OS03G0856100 PROTEIN"/>
    <property type="match status" value="1"/>
</dbReference>
<comment type="subunit">
    <text evidence="4">Binds to mitochondrial small subunit 15S rRNA.</text>
</comment>
<evidence type="ECO:0000256" key="4">
    <source>
        <dbReference type="ARBA" id="ARBA00044511"/>
    </source>
</evidence>
<keyword evidence="2" id="KW-0677">Repeat</keyword>
<dbReference type="EMBL" id="ML213590">
    <property type="protein sequence ID" value="TFK44626.1"/>
    <property type="molecule type" value="Genomic_DNA"/>
</dbReference>
<protein>
    <recommendedName>
        <fullName evidence="6">Pentatricopeptide repeat-containing protein-mitochondrial domain-containing protein</fullName>
    </recommendedName>
</protein>
<comment type="similarity">
    <text evidence="1">Belongs to the CCM1 family.</text>
</comment>
<reference evidence="7 8" key="1">
    <citation type="journal article" date="2019" name="Nat. Ecol. Evol.">
        <title>Megaphylogeny resolves global patterns of mushroom evolution.</title>
        <authorList>
            <person name="Varga T."/>
            <person name="Krizsan K."/>
            <person name="Foldi C."/>
            <person name="Dima B."/>
            <person name="Sanchez-Garcia M."/>
            <person name="Sanchez-Ramirez S."/>
            <person name="Szollosi G.J."/>
            <person name="Szarkandi J.G."/>
            <person name="Papp V."/>
            <person name="Albert L."/>
            <person name="Andreopoulos W."/>
            <person name="Angelini C."/>
            <person name="Antonin V."/>
            <person name="Barry K.W."/>
            <person name="Bougher N.L."/>
            <person name="Buchanan P."/>
            <person name="Buyck B."/>
            <person name="Bense V."/>
            <person name="Catcheside P."/>
            <person name="Chovatia M."/>
            <person name="Cooper J."/>
            <person name="Damon W."/>
            <person name="Desjardin D."/>
            <person name="Finy P."/>
            <person name="Geml J."/>
            <person name="Haridas S."/>
            <person name="Hughes K."/>
            <person name="Justo A."/>
            <person name="Karasinski D."/>
            <person name="Kautmanova I."/>
            <person name="Kiss B."/>
            <person name="Kocsube S."/>
            <person name="Kotiranta H."/>
            <person name="LaButti K.M."/>
            <person name="Lechner B.E."/>
            <person name="Liimatainen K."/>
            <person name="Lipzen A."/>
            <person name="Lukacs Z."/>
            <person name="Mihaltcheva S."/>
            <person name="Morgado L.N."/>
            <person name="Niskanen T."/>
            <person name="Noordeloos M.E."/>
            <person name="Ohm R.A."/>
            <person name="Ortiz-Santana B."/>
            <person name="Ovrebo C."/>
            <person name="Racz N."/>
            <person name="Riley R."/>
            <person name="Savchenko A."/>
            <person name="Shiryaev A."/>
            <person name="Soop K."/>
            <person name="Spirin V."/>
            <person name="Szebenyi C."/>
            <person name="Tomsovsky M."/>
            <person name="Tulloss R.E."/>
            <person name="Uehling J."/>
            <person name="Grigoriev I.V."/>
            <person name="Vagvolgyi C."/>
            <person name="Papp T."/>
            <person name="Martin F.M."/>
            <person name="Miettinen O."/>
            <person name="Hibbett D.S."/>
            <person name="Nagy L.G."/>
        </authorList>
    </citation>
    <scope>NUCLEOTIDE SEQUENCE [LARGE SCALE GENOMIC DNA]</scope>
    <source>
        <strain evidence="7 8">CBS 166.37</strain>
    </source>
</reference>
<dbReference type="NCBIfam" id="TIGR00756">
    <property type="entry name" value="PPR"/>
    <property type="match status" value="1"/>
</dbReference>
<dbReference type="Gene3D" id="1.25.40.10">
    <property type="entry name" value="Tetratricopeptide repeat domain"/>
    <property type="match status" value="3"/>
</dbReference>
<dbReference type="InterPro" id="IPR002885">
    <property type="entry name" value="PPR_rpt"/>
</dbReference>
<name>A0A5C3MJS7_9AGAR</name>
<feature type="domain" description="Pentatricopeptide repeat-containing protein-mitochondrial" evidence="6">
    <location>
        <begin position="205"/>
        <end position="336"/>
    </location>
</feature>
<dbReference type="Proteomes" id="UP000308652">
    <property type="component" value="Unassembled WGS sequence"/>
</dbReference>
<proteinExistence type="inferred from homology"/>
<dbReference type="Pfam" id="PF23276">
    <property type="entry name" value="TPR_24"/>
    <property type="match status" value="1"/>
</dbReference>
<dbReference type="InterPro" id="IPR057027">
    <property type="entry name" value="TPR_mt"/>
</dbReference>
<evidence type="ECO:0000256" key="1">
    <source>
        <dbReference type="ARBA" id="ARBA00006192"/>
    </source>
</evidence>
<evidence type="ECO:0000313" key="7">
    <source>
        <dbReference type="EMBL" id="TFK44626.1"/>
    </source>
</evidence>
<accession>A0A5C3MJS7</accession>
<dbReference type="PANTHER" id="PTHR47447:SF17">
    <property type="entry name" value="OS12G0638900 PROTEIN"/>
    <property type="match status" value="1"/>
</dbReference>
<feature type="repeat" description="PPR" evidence="5">
    <location>
        <begin position="28"/>
        <end position="62"/>
    </location>
</feature>
<keyword evidence="8" id="KW-1185">Reference proteome</keyword>
<comment type="function">
    <text evidence="3">Regulates mitochondrial small subunit maturation by controlling 15S rRNA 5'-end processing. Localizes to the 5' precursor of the 15S rRNA in a position that is subsequently occupied by mS47 in the mature yeast mtSSU. Uses structure and sequence-specific RNA recognition, binding to a single-stranded region of the precursor and specifically recognizing bases -6 to -1. The exchange of Ccm1 for mS47 is coupled to the irreversible removal of precursor rRNA that is accompanied by conformational changes of the mitoribosomal proteins uS5m and mS26. These conformational changes signal completion of 5'-end rRNA processing through protection of the mature 5'-end of the 15S rRNA and stabilization of mS47. The removal of the 5' precursor together with the dissociation of Ccm1 may be catalyzed by the 5'-3' exoribonuclease Pet127. Involved in the specific removal of group I introns in mitochondrial encoded transcripts.</text>
</comment>
<dbReference type="PROSITE" id="PS51375">
    <property type="entry name" value="PPR"/>
    <property type="match status" value="1"/>
</dbReference>
<dbReference type="STRING" id="68775.A0A5C3MJS7"/>
<evidence type="ECO:0000313" key="8">
    <source>
        <dbReference type="Proteomes" id="UP000308652"/>
    </source>
</evidence>
<evidence type="ECO:0000256" key="3">
    <source>
        <dbReference type="ARBA" id="ARBA00044493"/>
    </source>
</evidence>
<evidence type="ECO:0000256" key="2">
    <source>
        <dbReference type="ARBA" id="ARBA00022737"/>
    </source>
</evidence>
<dbReference type="Pfam" id="PF13812">
    <property type="entry name" value="PPR_3"/>
    <property type="match status" value="2"/>
</dbReference>
<dbReference type="OrthoDB" id="185373at2759"/>
<dbReference type="AlphaFoldDB" id="A0A5C3MJS7"/>